<name>A0A8H6DFI4_9HYPO</name>
<dbReference type="EMBL" id="JAAOAN010000237">
    <property type="protein sequence ID" value="KAF5714675.1"/>
    <property type="molecule type" value="Genomic_DNA"/>
</dbReference>
<keyword evidence="4" id="KW-1185">Reference proteome</keyword>
<evidence type="ECO:0000256" key="2">
    <source>
        <dbReference type="SAM" id="MobiDB-lite"/>
    </source>
</evidence>
<dbReference type="OrthoDB" id="10399934at2759"/>
<evidence type="ECO:0000313" key="4">
    <source>
        <dbReference type="Proteomes" id="UP000544331"/>
    </source>
</evidence>
<dbReference type="Proteomes" id="UP000544331">
    <property type="component" value="Unassembled WGS sequence"/>
</dbReference>
<feature type="region of interest" description="Disordered" evidence="2">
    <location>
        <begin position="354"/>
        <end position="378"/>
    </location>
</feature>
<organism evidence="3 4">
    <name type="scientific">Fusarium mundagurra</name>
    <dbReference type="NCBI Taxonomy" id="1567541"/>
    <lineage>
        <taxon>Eukaryota</taxon>
        <taxon>Fungi</taxon>
        <taxon>Dikarya</taxon>
        <taxon>Ascomycota</taxon>
        <taxon>Pezizomycotina</taxon>
        <taxon>Sordariomycetes</taxon>
        <taxon>Hypocreomycetidae</taxon>
        <taxon>Hypocreales</taxon>
        <taxon>Nectriaceae</taxon>
        <taxon>Fusarium</taxon>
        <taxon>Fusarium fujikuroi species complex</taxon>
    </lineage>
</organism>
<dbReference type="AlphaFoldDB" id="A0A8H6DFI4"/>
<feature type="coiled-coil region" evidence="1">
    <location>
        <begin position="406"/>
        <end position="433"/>
    </location>
</feature>
<proteinExistence type="predicted"/>
<comment type="caution">
    <text evidence="3">The sequence shown here is derived from an EMBL/GenBank/DDBJ whole genome shotgun (WGS) entry which is preliminary data.</text>
</comment>
<evidence type="ECO:0000256" key="1">
    <source>
        <dbReference type="SAM" id="Coils"/>
    </source>
</evidence>
<feature type="region of interest" description="Disordered" evidence="2">
    <location>
        <begin position="274"/>
        <end position="304"/>
    </location>
</feature>
<gene>
    <name evidence="3" type="ORF">FMUND_7244</name>
</gene>
<reference evidence="3 4" key="1">
    <citation type="submission" date="2020-05" db="EMBL/GenBank/DDBJ databases">
        <title>Identification and distribution of gene clusters putatively required for synthesis of sphingolipid metabolism inhibitors in phylogenetically diverse species of the filamentous fungus Fusarium.</title>
        <authorList>
            <person name="Kim H.-S."/>
            <person name="Busman M."/>
            <person name="Brown D.W."/>
            <person name="Divon H."/>
            <person name="Uhlig S."/>
            <person name="Proctor R.H."/>
        </authorList>
    </citation>
    <scope>NUCLEOTIDE SEQUENCE [LARGE SCALE GENOMIC DNA]</scope>
    <source>
        <strain evidence="3 4">NRRL 66235</strain>
    </source>
</reference>
<evidence type="ECO:0000313" key="3">
    <source>
        <dbReference type="EMBL" id="KAF5714675.1"/>
    </source>
</evidence>
<accession>A0A8H6DFI4</accession>
<keyword evidence="1" id="KW-0175">Coiled coil</keyword>
<protein>
    <submittedName>
        <fullName evidence="3">Uncharacterized protein</fullName>
    </submittedName>
</protein>
<sequence length="450" mass="50995">MHNDATLMLFITSTPITSSLKGILGPLILSAANNPHIDAFKTAINYNLRAIPLLYSDSYDPYLNTYSEGGAEVTGIFNHRLREAPADREHHPWVRVRDCIQEEPALSNDILKIWRRLEFKLGELEHQCKVDMTGHVYWMYRAESPSWACAASAFKAGIAPLGGRIYEIPDSDQKEMTEDVGSADITGISHEEQFEQASLVISHTADIARNGITLTIQLRNRIISIIYKVDRRIRYRVHWAGQRASRATWRYGEDNVDGKRGIWSIGMAELRDQPANQRGRDNTAYRRQTPWPRGAPEEESVAPETKATGLEALVDKGIVVGDGKTSLGIMTTYLPSPAFQGPRTLSTIETMPPEEDPYAVPSSEPDMEQENPPNARLSNKRRPAVKEKMDKIYRFQSAVDQSMVFLRDNATNAEELSIDNEDLKKKLALAEERQQKYFDFWRSAEEEPMR</sequence>